<dbReference type="GO" id="GO:0080120">
    <property type="term" value="P:CAAX-box protein maturation"/>
    <property type="evidence" value="ECO:0007669"/>
    <property type="project" value="UniProtKB-ARBA"/>
</dbReference>
<keyword evidence="1" id="KW-0812">Transmembrane</keyword>
<gene>
    <name evidence="3" type="ORF">EAH88_16625</name>
</gene>
<evidence type="ECO:0000313" key="3">
    <source>
        <dbReference type="EMBL" id="TPG04991.1"/>
    </source>
</evidence>
<dbReference type="OrthoDB" id="8479405at2"/>
<feature type="transmembrane region" description="Helical" evidence="1">
    <location>
        <begin position="47"/>
        <end position="66"/>
    </location>
</feature>
<dbReference type="GO" id="GO:0008237">
    <property type="term" value="F:metallopeptidase activity"/>
    <property type="evidence" value="ECO:0007669"/>
    <property type="project" value="UniProtKB-KW"/>
</dbReference>
<feature type="transmembrane region" description="Helical" evidence="1">
    <location>
        <begin position="86"/>
        <end position="107"/>
    </location>
</feature>
<dbReference type="InterPro" id="IPR003675">
    <property type="entry name" value="Rce1/LyrA-like_dom"/>
</dbReference>
<keyword evidence="4" id="KW-1185">Reference proteome</keyword>
<keyword evidence="1" id="KW-1133">Transmembrane helix</keyword>
<evidence type="ECO:0000259" key="2">
    <source>
        <dbReference type="Pfam" id="PF02517"/>
    </source>
</evidence>
<comment type="caution">
    <text evidence="3">The sequence shown here is derived from an EMBL/GenBank/DDBJ whole genome shotgun (WGS) entry which is preliminary data.</text>
</comment>
<reference evidence="3 4" key="1">
    <citation type="journal article" date="2019" name="Environ. Microbiol.">
        <title>Species interactions and distinct microbial communities in high Arctic permafrost affected cryosols are associated with the CH4 and CO2 gas fluxes.</title>
        <authorList>
            <person name="Altshuler I."/>
            <person name="Hamel J."/>
            <person name="Turney S."/>
            <person name="Magnuson E."/>
            <person name="Levesque R."/>
            <person name="Greer C."/>
            <person name="Whyte L.G."/>
        </authorList>
    </citation>
    <scope>NUCLEOTIDE SEQUENCE [LARGE SCALE GENOMIC DNA]</scope>
    <source>
        <strain evidence="3 4">S13Y</strain>
    </source>
</reference>
<feature type="transmembrane region" description="Helical" evidence="1">
    <location>
        <begin position="16"/>
        <end position="35"/>
    </location>
</feature>
<dbReference type="GO" id="GO:0004175">
    <property type="term" value="F:endopeptidase activity"/>
    <property type="evidence" value="ECO:0007669"/>
    <property type="project" value="UniProtKB-ARBA"/>
</dbReference>
<accession>A0A502FLT6</accession>
<keyword evidence="3" id="KW-0482">Metalloprotease</keyword>
<keyword evidence="3" id="KW-0378">Hydrolase</keyword>
<proteinExistence type="predicted"/>
<evidence type="ECO:0000256" key="1">
    <source>
        <dbReference type="SAM" id="Phobius"/>
    </source>
</evidence>
<feature type="domain" description="CAAX prenyl protease 2/Lysostaphin resistance protein A-like" evidence="2">
    <location>
        <begin position="126"/>
        <end position="216"/>
    </location>
</feature>
<dbReference type="RefSeq" id="WP_140654953.1">
    <property type="nucleotide sequence ID" value="NZ_RCZB01000001.1"/>
</dbReference>
<dbReference type="AlphaFoldDB" id="A0A502FLT6"/>
<dbReference type="EMBL" id="RCZO01000011">
    <property type="protein sequence ID" value="TPG04991.1"/>
    <property type="molecule type" value="Genomic_DNA"/>
</dbReference>
<dbReference type="GO" id="GO:0006508">
    <property type="term" value="P:proteolysis"/>
    <property type="evidence" value="ECO:0007669"/>
    <property type="project" value="UniProtKB-KW"/>
</dbReference>
<evidence type="ECO:0000313" key="4">
    <source>
        <dbReference type="Proteomes" id="UP000319486"/>
    </source>
</evidence>
<dbReference type="Pfam" id="PF02517">
    <property type="entry name" value="Rce1-like"/>
    <property type="match status" value="1"/>
</dbReference>
<keyword evidence="3" id="KW-0645">Protease</keyword>
<keyword evidence="1" id="KW-0472">Membrane</keyword>
<organism evidence="3 4">
    <name type="scientific">Rhodanobacter glycinis</name>
    <dbReference type="NCBI Taxonomy" id="582702"/>
    <lineage>
        <taxon>Bacteria</taxon>
        <taxon>Pseudomonadati</taxon>
        <taxon>Pseudomonadota</taxon>
        <taxon>Gammaproteobacteria</taxon>
        <taxon>Lysobacterales</taxon>
        <taxon>Rhodanobacteraceae</taxon>
        <taxon>Rhodanobacter</taxon>
    </lineage>
</organism>
<dbReference type="Proteomes" id="UP000319486">
    <property type="component" value="Unassembled WGS sequence"/>
</dbReference>
<name>A0A502FLT6_9GAMM</name>
<feature type="transmembrane region" description="Helical" evidence="1">
    <location>
        <begin position="179"/>
        <end position="200"/>
    </location>
</feature>
<sequence length="222" mass="24498">MSTDVAQAVTGRARPWLTSIAGLLLALGGIALPFGTWDHAFASIGHMAANELVYWGLVAAVLCYVVRIERRPLASIGFKAPGRRDILVALATGILIIVLLGVIYLVVFPALHWDETQQLRTLTVVPFWLRFISVVRAAVAEEILFRGYATERVQELTGSRSVAGVFTWAIFTLEHLSYWGWHHLLVAGAAGAMLTLLYLWRRNLWGNMLAHFMVDAAGFLLG</sequence>
<protein>
    <submittedName>
        <fullName evidence="3">CPBP family intramembrane metalloprotease</fullName>
    </submittedName>
</protein>